<dbReference type="EMBL" id="SWFM01000008">
    <property type="protein sequence ID" value="TKD67687.1"/>
    <property type="molecule type" value="Genomic_DNA"/>
</dbReference>
<dbReference type="AlphaFoldDB" id="A0A4U1MA64"/>
<evidence type="ECO:0000313" key="1">
    <source>
        <dbReference type="EMBL" id="TKD67687.1"/>
    </source>
</evidence>
<accession>A0A4U1MA64</accession>
<evidence type="ECO:0000313" key="2">
    <source>
        <dbReference type="Proteomes" id="UP000310541"/>
    </source>
</evidence>
<comment type="caution">
    <text evidence="1">The sequence shown here is derived from an EMBL/GenBank/DDBJ whole genome shotgun (WGS) entry which is preliminary data.</text>
</comment>
<gene>
    <name evidence="1" type="ORF">FBF83_18645</name>
</gene>
<organism evidence="1 2">
    <name type="scientific">Guptibacillus hwajinpoensis</name>
    <dbReference type="NCBI Taxonomy" id="208199"/>
    <lineage>
        <taxon>Bacteria</taxon>
        <taxon>Bacillati</taxon>
        <taxon>Bacillota</taxon>
        <taxon>Bacilli</taxon>
        <taxon>Bacillales</taxon>
        <taxon>Guptibacillaceae</taxon>
        <taxon>Guptibacillus</taxon>
    </lineage>
</organism>
<name>A0A4U1MA64_9BACL</name>
<dbReference type="RefSeq" id="WP_136948660.1">
    <property type="nucleotide sequence ID" value="NZ_SWFM01000008.1"/>
</dbReference>
<dbReference type="OrthoDB" id="9975597at2"/>
<dbReference type="Proteomes" id="UP000310541">
    <property type="component" value="Unassembled WGS sequence"/>
</dbReference>
<reference evidence="1 2" key="1">
    <citation type="submission" date="2019-04" db="EMBL/GenBank/DDBJ databases">
        <title>Genome sequence of Bacillus hwajinpoensis strain Y2.</title>
        <authorList>
            <person name="Fair J.L."/>
            <person name="Maclea K.S."/>
        </authorList>
    </citation>
    <scope>NUCLEOTIDE SEQUENCE [LARGE SCALE GENOMIC DNA]</scope>
    <source>
        <strain evidence="1 2">Y2</strain>
    </source>
</reference>
<protein>
    <submittedName>
        <fullName evidence="1">Uncharacterized protein</fullName>
    </submittedName>
</protein>
<proteinExistence type="predicted"/>
<sequence length="124" mass="14906">MDITLQLPNWRTYDLGCWDTLEDYLCFMVKAMQYAQGNDKEILLQKIDELHHYLERTLGRRDHTLVMLQLNYSDVYRQLVQKRWRMSYLDDKVPYDVDGTLTEEELPNGSKALYRKLENRPAPF</sequence>